<feature type="transmembrane region" description="Helical" evidence="1">
    <location>
        <begin position="12"/>
        <end position="29"/>
    </location>
</feature>
<accession>A0A382EK08</accession>
<evidence type="ECO:0000313" key="2">
    <source>
        <dbReference type="EMBL" id="SVB50197.1"/>
    </source>
</evidence>
<name>A0A382EK08_9ZZZZ</name>
<protein>
    <submittedName>
        <fullName evidence="2">Uncharacterized protein</fullName>
    </submittedName>
</protein>
<proteinExistence type="predicted"/>
<gene>
    <name evidence="2" type="ORF">METZ01_LOCUS203051</name>
</gene>
<keyword evidence="1" id="KW-0812">Transmembrane</keyword>
<keyword evidence="1" id="KW-0472">Membrane</keyword>
<evidence type="ECO:0000256" key="1">
    <source>
        <dbReference type="SAM" id="Phobius"/>
    </source>
</evidence>
<organism evidence="2">
    <name type="scientific">marine metagenome</name>
    <dbReference type="NCBI Taxonomy" id="408172"/>
    <lineage>
        <taxon>unclassified sequences</taxon>
        <taxon>metagenomes</taxon>
        <taxon>ecological metagenomes</taxon>
    </lineage>
</organism>
<dbReference type="EMBL" id="UINC01044571">
    <property type="protein sequence ID" value="SVB50197.1"/>
    <property type="molecule type" value="Genomic_DNA"/>
</dbReference>
<feature type="non-terminal residue" evidence="2">
    <location>
        <position position="59"/>
    </location>
</feature>
<keyword evidence="1" id="KW-1133">Transmembrane helix</keyword>
<dbReference type="AlphaFoldDB" id="A0A382EK08"/>
<sequence>MEKRIMVKRSSFGLTIVFLMNIMVGQSVLKFGSMTNDRLGTTAAMELLIPVGARDMAMG</sequence>
<reference evidence="2" key="1">
    <citation type="submission" date="2018-05" db="EMBL/GenBank/DDBJ databases">
        <authorList>
            <person name="Lanie J.A."/>
            <person name="Ng W.-L."/>
            <person name="Kazmierczak K.M."/>
            <person name="Andrzejewski T.M."/>
            <person name="Davidsen T.M."/>
            <person name="Wayne K.J."/>
            <person name="Tettelin H."/>
            <person name="Glass J.I."/>
            <person name="Rusch D."/>
            <person name="Podicherti R."/>
            <person name="Tsui H.-C.T."/>
            <person name="Winkler M.E."/>
        </authorList>
    </citation>
    <scope>NUCLEOTIDE SEQUENCE</scope>
</reference>